<evidence type="ECO:0000256" key="7">
    <source>
        <dbReference type="ARBA" id="ARBA00022801"/>
    </source>
</evidence>
<keyword evidence="6" id="KW-0659">Purine metabolism</keyword>
<dbReference type="PANTHER" id="PTHR10395:SF7">
    <property type="entry name" value="5-HYDROXYISOURATE HYDROLASE"/>
    <property type="match status" value="1"/>
</dbReference>
<dbReference type="AlphaFoldDB" id="A0A109MXL6"/>
<accession>A0A109MXL6</accession>
<feature type="signal peptide" evidence="10">
    <location>
        <begin position="1"/>
        <end position="17"/>
    </location>
</feature>
<evidence type="ECO:0000313" key="12">
    <source>
        <dbReference type="EMBL" id="KWW18031.1"/>
    </source>
</evidence>
<dbReference type="InterPro" id="IPR023416">
    <property type="entry name" value="Transthyretin/HIU_hydrolase_d"/>
</dbReference>
<evidence type="ECO:0000256" key="8">
    <source>
        <dbReference type="PIRSR" id="PIRSR600895-51"/>
    </source>
</evidence>
<feature type="domain" description="Transthyretin/hydroxyisourate hydrolase" evidence="11">
    <location>
        <begin position="58"/>
        <end position="174"/>
    </location>
</feature>
<dbReference type="RefSeq" id="WP_061142535.1">
    <property type="nucleotide sequence ID" value="NZ_LNNH01000024.1"/>
</dbReference>
<feature type="region of interest" description="Disordered" evidence="9">
    <location>
        <begin position="33"/>
        <end position="64"/>
    </location>
</feature>
<evidence type="ECO:0000256" key="6">
    <source>
        <dbReference type="ARBA" id="ARBA00022631"/>
    </source>
</evidence>
<dbReference type="Pfam" id="PF00576">
    <property type="entry name" value="Transthyretin"/>
    <property type="match status" value="1"/>
</dbReference>
<comment type="caution">
    <text evidence="12">The sequence shown here is derived from an EMBL/GenBank/DDBJ whole genome shotgun (WGS) entry which is preliminary data.</text>
</comment>
<protein>
    <recommendedName>
        <fullName evidence="5">hydroxyisourate hydrolase</fullName>
        <ecNumber evidence="5">3.5.2.17</ecNumber>
    </recommendedName>
</protein>
<evidence type="ECO:0000259" key="11">
    <source>
        <dbReference type="SMART" id="SM00095"/>
    </source>
</evidence>
<feature type="chain" id="PRO_5038510996" description="hydroxyisourate hydrolase" evidence="10">
    <location>
        <begin position="18"/>
        <end position="175"/>
    </location>
</feature>
<evidence type="ECO:0000256" key="1">
    <source>
        <dbReference type="ARBA" id="ARBA00001043"/>
    </source>
</evidence>
<name>A0A109MXL6_9BACI</name>
<dbReference type="Proteomes" id="UP000064189">
    <property type="component" value="Unassembled WGS sequence"/>
</dbReference>
<dbReference type="InterPro" id="IPR000895">
    <property type="entry name" value="Transthyretin/HIU_hydrolase"/>
</dbReference>
<evidence type="ECO:0000256" key="9">
    <source>
        <dbReference type="SAM" id="MobiDB-lite"/>
    </source>
</evidence>
<gene>
    <name evidence="12" type="ORF">AS888_07000</name>
</gene>
<dbReference type="PANTHER" id="PTHR10395">
    <property type="entry name" value="URICASE AND TRANSTHYRETIN-RELATED"/>
    <property type="match status" value="1"/>
</dbReference>
<dbReference type="PROSITE" id="PS51257">
    <property type="entry name" value="PROKAR_LIPOPROTEIN"/>
    <property type="match status" value="1"/>
</dbReference>
<sequence>MKKYVASIAGAAVLSCAGFLGFGQLEQVQQNQGNDQVAHAASNESPVKDTKETTTPAKPMGGLSTHVLDEVKGKPAPNVKVKVYRVNEEGKMKYLHTAKTDKEGRVGSLLTPKEMKQGTYEIHFFIGDYFDKQGSKGADEFLDEVPLRFKVTDSKQHYHVPIVAAPGGYSTYHGS</sequence>
<dbReference type="EC" id="3.5.2.17" evidence="5"/>
<comment type="subunit">
    <text evidence="4">Homotetramer.</text>
</comment>
<feature type="binding site" evidence="8">
    <location>
        <position position="105"/>
    </location>
    <ligand>
        <name>substrate</name>
    </ligand>
</feature>
<evidence type="ECO:0000256" key="5">
    <source>
        <dbReference type="ARBA" id="ARBA00012609"/>
    </source>
</evidence>
<proteinExistence type="inferred from homology"/>
<feature type="binding site" evidence="8">
    <location>
        <position position="172"/>
    </location>
    <ligand>
        <name>substrate</name>
    </ligand>
</feature>
<dbReference type="InterPro" id="IPR014306">
    <property type="entry name" value="Hydroxyisourate_hydrolase"/>
</dbReference>
<comment type="function">
    <text evidence="2">Catalyzes the hydrolysis of 5-hydroxyisourate (HIU) to 2-oxo-4-hydroxy-4-carboxy-5-ureidoimidazoline (OHCU).</text>
</comment>
<dbReference type="InterPro" id="IPR023418">
    <property type="entry name" value="Thyroxine_BS"/>
</dbReference>
<dbReference type="GO" id="GO:0006144">
    <property type="term" value="P:purine nucleobase metabolic process"/>
    <property type="evidence" value="ECO:0007669"/>
    <property type="project" value="UniProtKB-KW"/>
</dbReference>
<evidence type="ECO:0000313" key="13">
    <source>
        <dbReference type="Proteomes" id="UP000064189"/>
    </source>
</evidence>
<dbReference type="PROSITE" id="PS00768">
    <property type="entry name" value="TRANSTHYRETIN_1"/>
    <property type="match status" value="1"/>
</dbReference>
<keyword evidence="7" id="KW-0378">Hydrolase</keyword>
<keyword evidence="10" id="KW-0732">Signal</keyword>
<dbReference type="Gene3D" id="2.60.40.180">
    <property type="entry name" value="Transthyretin/hydroxyisourate hydrolase domain"/>
    <property type="match status" value="1"/>
</dbReference>
<dbReference type="NCBIfam" id="TIGR02962">
    <property type="entry name" value="hdxy_isourate"/>
    <property type="match status" value="1"/>
</dbReference>
<dbReference type="SUPFAM" id="SSF49472">
    <property type="entry name" value="Transthyretin (synonym: prealbumin)"/>
    <property type="match status" value="1"/>
</dbReference>
<dbReference type="SMART" id="SM00095">
    <property type="entry name" value="TR_THY"/>
    <property type="match status" value="1"/>
</dbReference>
<comment type="similarity">
    <text evidence="3">Belongs to the transthyretin family. 5-hydroxyisourate hydrolase subfamily.</text>
</comment>
<dbReference type="InterPro" id="IPR036817">
    <property type="entry name" value="Transthyretin/HIU_hydrolase_sf"/>
</dbReference>
<evidence type="ECO:0000256" key="4">
    <source>
        <dbReference type="ARBA" id="ARBA00011881"/>
    </source>
</evidence>
<evidence type="ECO:0000256" key="2">
    <source>
        <dbReference type="ARBA" id="ARBA00002704"/>
    </source>
</evidence>
<dbReference type="EMBL" id="LNNH01000024">
    <property type="protein sequence ID" value="KWW18031.1"/>
    <property type="molecule type" value="Genomic_DNA"/>
</dbReference>
<comment type="catalytic activity">
    <reaction evidence="1">
        <text>5-hydroxyisourate + H2O = 5-hydroxy-2-oxo-4-ureido-2,5-dihydro-1H-imidazole-5-carboxylate + H(+)</text>
        <dbReference type="Rhea" id="RHEA:23736"/>
        <dbReference type="ChEBI" id="CHEBI:15377"/>
        <dbReference type="ChEBI" id="CHEBI:15378"/>
        <dbReference type="ChEBI" id="CHEBI:18072"/>
        <dbReference type="ChEBI" id="CHEBI:58639"/>
        <dbReference type="EC" id="3.5.2.17"/>
    </reaction>
</comment>
<evidence type="ECO:0000256" key="3">
    <source>
        <dbReference type="ARBA" id="ARBA00009850"/>
    </source>
</evidence>
<dbReference type="PRINTS" id="PR00189">
    <property type="entry name" value="TRNSTHYRETIN"/>
</dbReference>
<evidence type="ECO:0000256" key="10">
    <source>
        <dbReference type="SAM" id="SignalP"/>
    </source>
</evidence>
<reference evidence="12 13" key="1">
    <citation type="submission" date="2015-11" db="EMBL/GenBank/DDBJ databases">
        <title>Genome Sequence of Bacillus simplex strain VanAntwerpen2.</title>
        <authorList>
            <person name="Couger M.B."/>
        </authorList>
    </citation>
    <scope>NUCLEOTIDE SEQUENCE [LARGE SCALE GENOMIC DNA]</scope>
    <source>
        <strain evidence="12 13">VanAntwerpen02</strain>
    </source>
</reference>
<dbReference type="CDD" id="cd05822">
    <property type="entry name" value="TLP_HIUase"/>
    <property type="match status" value="1"/>
</dbReference>
<feature type="binding site" evidence="8">
    <location>
        <position position="66"/>
    </location>
    <ligand>
        <name>substrate</name>
    </ligand>
</feature>
<organism evidence="12 13">
    <name type="scientific">Peribacillus simplex</name>
    <dbReference type="NCBI Taxonomy" id="1478"/>
    <lineage>
        <taxon>Bacteria</taxon>
        <taxon>Bacillati</taxon>
        <taxon>Bacillota</taxon>
        <taxon>Bacilli</taxon>
        <taxon>Bacillales</taxon>
        <taxon>Bacillaceae</taxon>
        <taxon>Peribacillus</taxon>
    </lineage>
</organism>
<dbReference type="GO" id="GO:0033971">
    <property type="term" value="F:hydroxyisourate hydrolase activity"/>
    <property type="evidence" value="ECO:0007669"/>
    <property type="project" value="UniProtKB-EC"/>
</dbReference>
<keyword evidence="13" id="KW-1185">Reference proteome</keyword>